<comment type="caution">
    <text evidence="1">The sequence shown here is derived from an EMBL/GenBank/DDBJ whole genome shotgun (WGS) entry which is preliminary data.</text>
</comment>
<accession>A0A6S7GVN4</accession>
<evidence type="ECO:0000313" key="1">
    <source>
        <dbReference type="EMBL" id="CAB3994199.1"/>
    </source>
</evidence>
<sequence>MKIVRGLSRADLTPKSQLHVSGLDLRIPWTTNYYTNVQMELLQVCTLYTTTELKTEYLDLDVVTPRIIAHVIVFGLAMSMTSIELLTTPYPVAIFSPGYTVFTTMEERIDDGNSSLVDTVDEEKLPMFF</sequence>
<dbReference type="Proteomes" id="UP001152795">
    <property type="component" value="Unassembled WGS sequence"/>
</dbReference>
<proteinExistence type="predicted"/>
<keyword evidence="2" id="KW-1185">Reference proteome</keyword>
<protein>
    <submittedName>
        <fullName evidence="1">Uncharacterized protein</fullName>
    </submittedName>
</protein>
<evidence type="ECO:0000313" key="2">
    <source>
        <dbReference type="Proteomes" id="UP001152795"/>
    </source>
</evidence>
<name>A0A6S7GVN4_PARCT</name>
<dbReference type="EMBL" id="CACRXK020002414">
    <property type="protein sequence ID" value="CAB3994199.1"/>
    <property type="molecule type" value="Genomic_DNA"/>
</dbReference>
<reference evidence="1" key="1">
    <citation type="submission" date="2020-04" db="EMBL/GenBank/DDBJ databases">
        <authorList>
            <person name="Alioto T."/>
            <person name="Alioto T."/>
            <person name="Gomez Garrido J."/>
        </authorList>
    </citation>
    <scope>NUCLEOTIDE SEQUENCE</scope>
    <source>
        <strain evidence="1">A484AB</strain>
    </source>
</reference>
<gene>
    <name evidence="1" type="ORF">PACLA_8A016968</name>
</gene>
<dbReference type="AlphaFoldDB" id="A0A6S7GVN4"/>
<organism evidence="1 2">
    <name type="scientific">Paramuricea clavata</name>
    <name type="common">Red gorgonian</name>
    <name type="synonym">Violescent sea-whip</name>
    <dbReference type="NCBI Taxonomy" id="317549"/>
    <lineage>
        <taxon>Eukaryota</taxon>
        <taxon>Metazoa</taxon>
        <taxon>Cnidaria</taxon>
        <taxon>Anthozoa</taxon>
        <taxon>Octocorallia</taxon>
        <taxon>Malacalcyonacea</taxon>
        <taxon>Plexauridae</taxon>
        <taxon>Paramuricea</taxon>
    </lineage>
</organism>